<dbReference type="Pfam" id="PF00578">
    <property type="entry name" value="AhpC-TSA"/>
    <property type="match status" value="1"/>
</dbReference>
<dbReference type="GO" id="GO:0016209">
    <property type="term" value="F:antioxidant activity"/>
    <property type="evidence" value="ECO:0007669"/>
    <property type="project" value="InterPro"/>
</dbReference>
<evidence type="ECO:0000259" key="2">
    <source>
        <dbReference type="Pfam" id="PF00578"/>
    </source>
</evidence>
<reference evidence="3 4" key="1">
    <citation type="submission" date="2018-06" db="EMBL/GenBank/DDBJ databases">
        <title>Genomic Encyclopedia of Archaeal and Bacterial Type Strains, Phase II (KMG-II): from individual species to whole genera.</title>
        <authorList>
            <person name="Goeker M."/>
        </authorList>
    </citation>
    <scope>NUCLEOTIDE SEQUENCE [LARGE SCALE GENOMIC DNA]</scope>
    <source>
        <strain evidence="3 4">DSM 29821</strain>
    </source>
</reference>
<feature type="domain" description="Alkyl hydroperoxide reductase subunit C/ Thiol specific antioxidant" evidence="2">
    <location>
        <begin position="35"/>
        <end position="132"/>
    </location>
</feature>
<comment type="caution">
    <text evidence="3">The sequence shown here is derived from an EMBL/GenBank/DDBJ whole genome shotgun (WGS) entry which is preliminary data.</text>
</comment>
<evidence type="ECO:0000313" key="3">
    <source>
        <dbReference type="EMBL" id="RAJ87506.1"/>
    </source>
</evidence>
<protein>
    <submittedName>
        <fullName evidence="3">Cytochrome oxidase Cu insertion factor (SCO1/SenC/PrrC family)</fullName>
    </submittedName>
</protein>
<dbReference type="RefSeq" id="WP_170137613.1">
    <property type="nucleotide sequence ID" value="NZ_QLMA01000001.1"/>
</dbReference>
<dbReference type="EMBL" id="QLMA01000001">
    <property type="protein sequence ID" value="RAJ87506.1"/>
    <property type="molecule type" value="Genomic_DNA"/>
</dbReference>
<dbReference type="Proteomes" id="UP000249819">
    <property type="component" value="Unassembled WGS sequence"/>
</dbReference>
<keyword evidence="1" id="KW-0732">Signal</keyword>
<feature type="chain" id="PRO_5016466795" evidence="1">
    <location>
        <begin position="19"/>
        <end position="165"/>
    </location>
</feature>
<dbReference type="SUPFAM" id="SSF52833">
    <property type="entry name" value="Thioredoxin-like"/>
    <property type="match status" value="1"/>
</dbReference>
<sequence>MRYLFLLLSICMPMLLKAQFNQTPTKPSYLQYPIIPAFPLTLPDGHVITKKDLKKEKTMVFVFSVDCDHCKHLTEELIQNIDKFKNYQILMITPFQVEQMKEYYNHYNISKYSNIIMASEPTRQIMYFYDLKFFPGLYIYTAKDKFVHGFEGTAKIDSLLYYLKK</sequence>
<evidence type="ECO:0000313" key="4">
    <source>
        <dbReference type="Proteomes" id="UP000249819"/>
    </source>
</evidence>
<dbReference type="InterPro" id="IPR000866">
    <property type="entry name" value="AhpC/TSA"/>
</dbReference>
<dbReference type="Gene3D" id="3.40.30.10">
    <property type="entry name" value="Glutaredoxin"/>
    <property type="match status" value="1"/>
</dbReference>
<gene>
    <name evidence="3" type="ORF">CLV59_101257</name>
</gene>
<feature type="signal peptide" evidence="1">
    <location>
        <begin position="1"/>
        <end position="18"/>
    </location>
</feature>
<keyword evidence="4" id="KW-1185">Reference proteome</keyword>
<dbReference type="InterPro" id="IPR036249">
    <property type="entry name" value="Thioredoxin-like_sf"/>
</dbReference>
<dbReference type="GO" id="GO:0016491">
    <property type="term" value="F:oxidoreductase activity"/>
    <property type="evidence" value="ECO:0007669"/>
    <property type="project" value="InterPro"/>
</dbReference>
<evidence type="ECO:0000256" key="1">
    <source>
        <dbReference type="SAM" id="SignalP"/>
    </source>
</evidence>
<accession>A0A327WDM9</accession>
<name>A0A327WDM9_9BACT</name>
<proteinExistence type="predicted"/>
<dbReference type="AlphaFoldDB" id="A0A327WDM9"/>
<organism evidence="3 4">
    <name type="scientific">Chitinophaga dinghuensis</name>
    <dbReference type="NCBI Taxonomy" id="1539050"/>
    <lineage>
        <taxon>Bacteria</taxon>
        <taxon>Pseudomonadati</taxon>
        <taxon>Bacteroidota</taxon>
        <taxon>Chitinophagia</taxon>
        <taxon>Chitinophagales</taxon>
        <taxon>Chitinophagaceae</taxon>
        <taxon>Chitinophaga</taxon>
    </lineage>
</organism>